<proteinExistence type="predicted"/>
<reference evidence="2 3" key="1">
    <citation type="submission" date="2017-10" db="EMBL/GenBank/DDBJ databases">
        <title>Development of genomic resources for the powdery mildew, Erysiphe pulchra.</title>
        <authorList>
            <person name="Wadl P.A."/>
            <person name="Mack B.M."/>
            <person name="Moore G."/>
            <person name="Beltz S.B."/>
        </authorList>
    </citation>
    <scope>NUCLEOTIDE SEQUENCE [LARGE SCALE GENOMIC DNA]</scope>
    <source>
        <strain evidence="2">Cflorida</strain>
    </source>
</reference>
<evidence type="ECO:0000256" key="1">
    <source>
        <dbReference type="SAM" id="MobiDB-lite"/>
    </source>
</evidence>
<sequence length="176" mass="19814">MTDQTDVGQKSEGKRSESPLLHHESLKENWLDGIDISSSPTDLTDYISLKFRKLLREHGIHVRKTKVSCSIAITEALNSQYHEWTKSEVEESLKDKTFSYVSGKLQYIKEQLQIQNSISKESSLPTSSMIATPMKIDTPSPKQFGRPINPNQTVPNAAPHNSKHLNPNPSNPLIHI</sequence>
<name>A0A2S4PK25_9PEZI</name>
<gene>
    <name evidence="2" type="ORF">EPUL_006368</name>
</gene>
<evidence type="ECO:0000313" key="2">
    <source>
        <dbReference type="EMBL" id="POS82337.1"/>
    </source>
</evidence>
<feature type="compositionally biased region" description="Basic and acidic residues" evidence="1">
    <location>
        <begin position="9"/>
        <end position="21"/>
    </location>
</feature>
<dbReference type="EMBL" id="PEDP01003094">
    <property type="protein sequence ID" value="POS82337.1"/>
    <property type="molecule type" value="Genomic_DNA"/>
</dbReference>
<keyword evidence="3" id="KW-1185">Reference proteome</keyword>
<evidence type="ECO:0000313" key="3">
    <source>
        <dbReference type="Proteomes" id="UP000237438"/>
    </source>
</evidence>
<dbReference type="OrthoDB" id="10473949at2759"/>
<feature type="region of interest" description="Disordered" evidence="1">
    <location>
        <begin position="1"/>
        <end position="21"/>
    </location>
</feature>
<protein>
    <submittedName>
        <fullName evidence="2">Uncharacterized protein</fullName>
    </submittedName>
</protein>
<organism evidence="2 3">
    <name type="scientific">Erysiphe pulchra</name>
    <dbReference type="NCBI Taxonomy" id="225359"/>
    <lineage>
        <taxon>Eukaryota</taxon>
        <taxon>Fungi</taxon>
        <taxon>Dikarya</taxon>
        <taxon>Ascomycota</taxon>
        <taxon>Pezizomycotina</taxon>
        <taxon>Leotiomycetes</taxon>
        <taxon>Erysiphales</taxon>
        <taxon>Erysiphaceae</taxon>
        <taxon>Erysiphe</taxon>
    </lineage>
</organism>
<comment type="caution">
    <text evidence="2">The sequence shown here is derived from an EMBL/GenBank/DDBJ whole genome shotgun (WGS) entry which is preliminary data.</text>
</comment>
<dbReference type="Proteomes" id="UP000237438">
    <property type="component" value="Unassembled WGS sequence"/>
</dbReference>
<dbReference type="AlphaFoldDB" id="A0A2S4PK25"/>
<feature type="region of interest" description="Disordered" evidence="1">
    <location>
        <begin position="139"/>
        <end position="176"/>
    </location>
</feature>
<accession>A0A2S4PK25</accession>